<dbReference type="PANTHER" id="PTHR14226:SF76">
    <property type="entry name" value="NTE FAMILY PROTEIN RSSA"/>
    <property type="match status" value="1"/>
</dbReference>
<dbReference type="PANTHER" id="PTHR14226">
    <property type="entry name" value="NEUROPATHY TARGET ESTERASE/SWISS CHEESE D.MELANOGASTER"/>
    <property type="match status" value="1"/>
</dbReference>
<dbReference type="KEGG" id="pprf:DPRO_1225"/>
<name>A0A2C8F6S5_9BACT</name>
<dbReference type="Pfam" id="PF01734">
    <property type="entry name" value="Patatin"/>
    <property type="match status" value="1"/>
</dbReference>
<evidence type="ECO:0000256" key="4">
    <source>
        <dbReference type="PROSITE-ProRule" id="PRU01161"/>
    </source>
</evidence>
<evidence type="ECO:0000256" key="2">
    <source>
        <dbReference type="ARBA" id="ARBA00022963"/>
    </source>
</evidence>
<dbReference type="Gene3D" id="3.40.1090.10">
    <property type="entry name" value="Cytosolic phospholipase A2 catalytic domain"/>
    <property type="match status" value="2"/>
</dbReference>
<dbReference type="GO" id="GO:0016787">
    <property type="term" value="F:hydrolase activity"/>
    <property type="evidence" value="ECO:0007669"/>
    <property type="project" value="UniProtKB-UniRule"/>
</dbReference>
<keyword evidence="3 4" id="KW-0443">Lipid metabolism</keyword>
<feature type="active site" description="Proton acceptor" evidence="4">
    <location>
        <position position="156"/>
    </location>
</feature>
<keyword evidence="2 4" id="KW-0442">Lipid degradation</keyword>
<keyword evidence="1 4" id="KW-0378">Hydrolase</keyword>
<dbReference type="InterPro" id="IPR002641">
    <property type="entry name" value="PNPLA_dom"/>
</dbReference>
<dbReference type="Proteomes" id="UP000219215">
    <property type="component" value="Chromosome DPRO"/>
</dbReference>
<dbReference type="InterPro" id="IPR050301">
    <property type="entry name" value="NTE"/>
</dbReference>
<accession>A0A2C8F6S5</accession>
<dbReference type="EMBL" id="LT907975">
    <property type="protein sequence ID" value="SOB58112.1"/>
    <property type="molecule type" value="Genomic_DNA"/>
</dbReference>
<protein>
    <submittedName>
        <fullName evidence="6">Patatin</fullName>
    </submittedName>
</protein>
<dbReference type="SUPFAM" id="SSF52151">
    <property type="entry name" value="FabD/lysophospholipase-like"/>
    <property type="match status" value="1"/>
</dbReference>
<organism evidence="6 7">
    <name type="scientific">Pseudodesulfovibrio profundus</name>
    <dbReference type="NCBI Taxonomy" id="57320"/>
    <lineage>
        <taxon>Bacteria</taxon>
        <taxon>Pseudomonadati</taxon>
        <taxon>Thermodesulfobacteriota</taxon>
        <taxon>Desulfovibrionia</taxon>
        <taxon>Desulfovibrionales</taxon>
        <taxon>Desulfovibrionaceae</taxon>
    </lineage>
</organism>
<proteinExistence type="predicted"/>
<evidence type="ECO:0000313" key="6">
    <source>
        <dbReference type="EMBL" id="SOB58112.1"/>
    </source>
</evidence>
<dbReference type="OrthoDB" id="5290098at2"/>
<evidence type="ECO:0000256" key="1">
    <source>
        <dbReference type="ARBA" id="ARBA00022801"/>
    </source>
</evidence>
<dbReference type="InterPro" id="IPR016035">
    <property type="entry name" value="Acyl_Trfase/lysoPLipase"/>
</dbReference>
<dbReference type="RefSeq" id="WP_097011238.1">
    <property type="nucleotide sequence ID" value="NZ_LT907975.1"/>
</dbReference>
<reference evidence="7" key="1">
    <citation type="submission" date="2017-09" db="EMBL/GenBank/DDBJ databases">
        <authorList>
            <person name="Regsiter A."/>
            <person name="William W."/>
        </authorList>
    </citation>
    <scope>NUCLEOTIDE SEQUENCE [LARGE SCALE GENOMIC DNA]</scope>
    <source>
        <strain evidence="7">500-1</strain>
    </source>
</reference>
<evidence type="ECO:0000313" key="7">
    <source>
        <dbReference type="Proteomes" id="UP000219215"/>
    </source>
</evidence>
<feature type="short sequence motif" description="GXSXG" evidence="4">
    <location>
        <begin position="40"/>
        <end position="44"/>
    </location>
</feature>
<gene>
    <name evidence="6" type="ORF">DPRO_1225</name>
</gene>
<comment type="caution">
    <text evidence="4">Lacks conserved residue(s) required for the propagation of feature annotation.</text>
</comment>
<dbReference type="GO" id="GO:0016042">
    <property type="term" value="P:lipid catabolic process"/>
    <property type="evidence" value="ECO:0007669"/>
    <property type="project" value="UniProtKB-UniRule"/>
</dbReference>
<feature type="short sequence motif" description="DGA/G" evidence="4">
    <location>
        <begin position="156"/>
        <end position="158"/>
    </location>
</feature>
<evidence type="ECO:0000259" key="5">
    <source>
        <dbReference type="PROSITE" id="PS51635"/>
    </source>
</evidence>
<evidence type="ECO:0000256" key="3">
    <source>
        <dbReference type="ARBA" id="ARBA00023098"/>
    </source>
</evidence>
<sequence>MDTKKTVSLVLGSGGARGLAHIGIIRWLEDNGYDIVSISGCSMGALVGGIHASGKLDEYEKWACSISKSDMIALMDLSIGTDGLIKGDRIINTLKNLVGESQIEDLPIEFTAVAANITRRKEVWFNKGSLFDAIKASISLPLFFKPFPHNGDDLIDGGILNPVPIAPTFSDQTDYTVAVNLCAPHKKGAAIGNGKKVVKTENGSIISKTIGDFIGNMTDKLTQNRMDIRAYEILYKSFDAMQGTIARQKIAAYPPDCVVEIPANLCSMMDFDKASLLIEYGYRKASDVLPGALEKKD</sequence>
<dbReference type="PROSITE" id="PS51635">
    <property type="entry name" value="PNPLA"/>
    <property type="match status" value="1"/>
</dbReference>
<keyword evidence="7" id="KW-1185">Reference proteome</keyword>
<feature type="domain" description="PNPLA" evidence="5">
    <location>
        <begin position="9"/>
        <end position="169"/>
    </location>
</feature>
<dbReference type="AlphaFoldDB" id="A0A2C8F6S5"/>
<feature type="active site" description="Nucleophile" evidence="4">
    <location>
        <position position="42"/>
    </location>
</feature>